<reference evidence="3 4" key="1">
    <citation type="journal article" date="2013" name="Curr. Biol.">
        <title>The Genome of the Foraminiferan Reticulomyxa filosa.</title>
        <authorList>
            <person name="Glockner G."/>
            <person name="Hulsmann N."/>
            <person name="Schleicher M."/>
            <person name="Noegel A.A."/>
            <person name="Eichinger L."/>
            <person name="Gallinger C."/>
            <person name="Pawlowski J."/>
            <person name="Sierra R."/>
            <person name="Euteneuer U."/>
            <person name="Pillet L."/>
            <person name="Moustafa A."/>
            <person name="Platzer M."/>
            <person name="Groth M."/>
            <person name="Szafranski K."/>
            <person name="Schliwa M."/>
        </authorList>
    </citation>
    <scope>NUCLEOTIDE SEQUENCE [LARGE SCALE GENOMIC DNA]</scope>
</reference>
<dbReference type="Gene3D" id="2.130.10.10">
    <property type="entry name" value="YVTN repeat-like/Quinoprotein amine dehydrogenase"/>
    <property type="match status" value="1"/>
</dbReference>
<protein>
    <submittedName>
        <fullName evidence="3">Uncharacterized protein</fullName>
    </submittedName>
</protein>
<dbReference type="InterPro" id="IPR015943">
    <property type="entry name" value="WD40/YVTN_repeat-like_dom_sf"/>
</dbReference>
<organism evidence="3 4">
    <name type="scientific">Reticulomyxa filosa</name>
    <dbReference type="NCBI Taxonomy" id="46433"/>
    <lineage>
        <taxon>Eukaryota</taxon>
        <taxon>Sar</taxon>
        <taxon>Rhizaria</taxon>
        <taxon>Retaria</taxon>
        <taxon>Foraminifera</taxon>
        <taxon>Monothalamids</taxon>
        <taxon>Reticulomyxidae</taxon>
        <taxon>Reticulomyxa</taxon>
    </lineage>
</organism>
<evidence type="ECO:0000313" key="4">
    <source>
        <dbReference type="Proteomes" id="UP000023152"/>
    </source>
</evidence>
<dbReference type="EMBL" id="ASPP01040664">
    <property type="protein sequence ID" value="ETO00575.1"/>
    <property type="molecule type" value="Genomic_DNA"/>
</dbReference>
<accession>X6LIP2</accession>
<feature type="repeat" description="WD" evidence="1">
    <location>
        <begin position="21"/>
        <end position="64"/>
    </location>
</feature>
<dbReference type="InterPro" id="IPR001680">
    <property type="entry name" value="WD40_rpt"/>
</dbReference>
<keyword evidence="1" id="KW-0853">WD repeat</keyword>
<keyword evidence="2" id="KW-0175">Coiled coil</keyword>
<sequence>MIIITITKIWNVETGLVTHKYVGHSLPITCLKFHPNMSRMELYSGSADASVRVWHLKQDRLVLLNQLSNLQRRLRQLENTQVQKNDQEGKEELENKKRALQQQIKNYQVMEQQYLRKCMSGTHHSAVVSLCFLTTVDSQRDVMVSIALEDVE</sequence>
<keyword evidence="4" id="KW-1185">Reference proteome</keyword>
<dbReference type="PROSITE" id="PS50294">
    <property type="entry name" value="WD_REPEATS_REGION"/>
    <property type="match status" value="1"/>
</dbReference>
<feature type="coiled-coil region" evidence="2">
    <location>
        <begin position="60"/>
        <end position="117"/>
    </location>
</feature>
<proteinExistence type="predicted"/>
<gene>
    <name evidence="3" type="ORF">RFI_36867</name>
</gene>
<evidence type="ECO:0000256" key="2">
    <source>
        <dbReference type="SAM" id="Coils"/>
    </source>
</evidence>
<name>X6LIP2_RETFI</name>
<dbReference type="Pfam" id="PF00400">
    <property type="entry name" value="WD40"/>
    <property type="match status" value="1"/>
</dbReference>
<comment type="caution">
    <text evidence="3">The sequence shown here is derived from an EMBL/GenBank/DDBJ whole genome shotgun (WGS) entry which is preliminary data.</text>
</comment>
<dbReference type="SMART" id="SM00320">
    <property type="entry name" value="WD40"/>
    <property type="match status" value="1"/>
</dbReference>
<dbReference type="Proteomes" id="UP000023152">
    <property type="component" value="Unassembled WGS sequence"/>
</dbReference>
<evidence type="ECO:0000313" key="3">
    <source>
        <dbReference type="EMBL" id="ETO00575.1"/>
    </source>
</evidence>
<dbReference type="SUPFAM" id="SSF50978">
    <property type="entry name" value="WD40 repeat-like"/>
    <property type="match status" value="1"/>
</dbReference>
<dbReference type="InterPro" id="IPR036322">
    <property type="entry name" value="WD40_repeat_dom_sf"/>
</dbReference>
<dbReference type="PROSITE" id="PS50082">
    <property type="entry name" value="WD_REPEATS_2"/>
    <property type="match status" value="1"/>
</dbReference>
<evidence type="ECO:0000256" key="1">
    <source>
        <dbReference type="PROSITE-ProRule" id="PRU00221"/>
    </source>
</evidence>
<dbReference type="AlphaFoldDB" id="X6LIP2"/>